<proteinExistence type="predicted"/>
<feature type="compositionally biased region" description="Acidic residues" evidence="1">
    <location>
        <begin position="199"/>
        <end position="210"/>
    </location>
</feature>
<feature type="domain" description="Ground-like" evidence="2">
    <location>
        <begin position="324"/>
        <end position="379"/>
    </location>
</feature>
<evidence type="ECO:0000259" key="2">
    <source>
        <dbReference type="Pfam" id="PF04155"/>
    </source>
</evidence>
<feature type="region of interest" description="Disordered" evidence="1">
    <location>
        <begin position="137"/>
        <end position="168"/>
    </location>
</feature>
<feature type="region of interest" description="Disordered" evidence="1">
    <location>
        <begin position="190"/>
        <end position="221"/>
    </location>
</feature>
<reference evidence="4" key="1">
    <citation type="submission" date="2017-02" db="UniProtKB">
        <authorList>
            <consortium name="WormBaseParasite"/>
        </authorList>
    </citation>
    <scope>IDENTIFICATION</scope>
</reference>
<evidence type="ECO:0000256" key="1">
    <source>
        <dbReference type="SAM" id="MobiDB-lite"/>
    </source>
</evidence>
<dbReference type="WBParaSite" id="EEL_0000553801-mRNA-1">
    <property type="protein sequence ID" value="EEL_0000553801-mRNA-1"/>
    <property type="gene ID" value="EEL_0000553801"/>
</dbReference>
<sequence length="391" mass="43629">MWRCPKRITQHLIFSQWIFSTAPPQTCCSSNNSNEKLISPMLIFVILSTADAYFSKSPQPQLPSHPSYHRSRTLLCRLPTPPHTVIFCSRTLLSCPPTKPLLRPPLYPLCRPALLHPLLPSCPIICPPSLPRPPSPVSSCPSSCPPSTPSSSPSPPSASPPQHYDSIRPIISNPTKLASYSYSDGIPESYQGSYKGELPDDDDLTDDLEDVTGSTHSLFPEKPELIPFDQQFNTNITHINASFPSQQQPPQAAVSGEDEIVTEAAKNVKYLIKTNCSSNHSNCVDDFTLPPENDCCTNCPAPCHFRYIRKTSLRSDQIQEIDPQLDDDINKSKIRIERTARWFLGGLFGVICGNNNFGYIVHTKDFCQHRKGNVTCYVFRSQLDYSKINIP</sequence>
<dbReference type="Proteomes" id="UP000050640">
    <property type="component" value="Unplaced"/>
</dbReference>
<feature type="compositionally biased region" description="Pro residues" evidence="1">
    <location>
        <begin position="143"/>
        <end position="159"/>
    </location>
</feature>
<name>A0A0R3RU50_9BILA</name>
<keyword evidence="3" id="KW-1185">Reference proteome</keyword>
<evidence type="ECO:0000313" key="4">
    <source>
        <dbReference type="WBParaSite" id="EEL_0000553801-mRNA-1"/>
    </source>
</evidence>
<dbReference type="InterPro" id="IPR007284">
    <property type="entry name" value="Ground-like_dom"/>
</dbReference>
<organism evidence="3 4">
    <name type="scientific">Elaeophora elaphi</name>
    <dbReference type="NCBI Taxonomy" id="1147741"/>
    <lineage>
        <taxon>Eukaryota</taxon>
        <taxon>Metazoa</taxon>
        <taxon>Ecdysozoa</taxon>
        <taxon>Nematoda</taxon>
        <taxon>Chromadorea</taxon>
        <taxon>Rhabditida</taxon>
        <taxon>Spirurina</taxon>
        <taxon>Spiruromorpha</taxon>
        <taxon>Filarioidea</taxon>
        <taxon>Onchocercidae</taxon>
        <taxon>Elaeophora</taxon>
    </lineage>
</organism>
<evidence type="ECO:0000313" key="3">
    <source>
        <dbReference type="Proteomes" id="UP000050640"/>
    </source>
</evidence>
<accession>A0A0R3RU50</accession>
<protein>
    <submittedName>
        <fullName evidence="4">Ground-like domain-containing protein</fullName>
    </submittedName>
</protein>
<dbReference type="AlphaFoldDB" id="A0A0R3RU50"/>
<dbReference type="Pfam" id="PF04155">
    <property type="entry name" value="Ground-like"/>
    <property type="match status" value="1"/>
</dbReference>